<dbReference type="CDD" id="cd00586">
    <property type="entry name" value="4HBT"/>
    <property type="match status" value="1"/>
</dbReference>
<dbReference type="SUPFAM" id="SSF54637">
    <property type="entry name" value="Thioesterase/thiol ester dehydrase-isomerase"/>
    <property type="match status" value="1"/>
</dbReference>
<dbReference type="InterPro" id="IPR050563">
    <property type="entry name" value="4-hydroxybenzoyl-CoA_TE"/>
</dbReference>
<evidence type="ECO:0000313" key="4">
    <source>
        <dbReference type="Proteomes" id="UP000236755"/>
    </source>
</evidence>
<dbReference type="PANTHER" id="PTHR31793:SF27">
    <property type="entry name" value="NOVEL THIOESTERASE SUPERFAMILY DOMAIN AND SAPOSIN A-TYPE DOMAIN CONTAINING PROTEIN (0610012H03RIK)"/>
    <property type="match status" value="1"/>
</dbReference>
<dbReference type="AlphaFoldDB" id="A0A1H3WSX8"/>
<keyword evidence="2 3" id="KW-0378">Hydrolase</keyword>
<dbReference type="EMBL" id="FNQT01000001">
    <property type="protein sequence ID" value="SDZ90255.1"/>
    <property type="molecule type" value="Genomic_DNA"/>
</dbReference>
<keyword evidence="4" id="KW-1185">Reference proteome</keyword>
<evidence type="ECO:0000256" key="1">
    <source>
        <dbReference type="ARBA" id="ARBA00005953"/>
    </source>
</evidence>
<dbReference type="RefSeq" id="WP_092632668.1">
    <property type="nucleotide sequence ID" value="NZ_FNQT01000001.1"/>
</dbReference>
<accession>A0A1H3WSX8</accession>
<name>A0A1H3WSX8_9EURY</name>
<reference evidence="3 4" key="1">
    <citation type="submission" date="2016-10" db="EMBL/GenBank/DDBJ databases">
        <authorList>
            <person name="de Groot N.N."/>
        </authorList>
    </citation>
    <scope>NUCLEOTIDE SEQUENCE [LARGE SCALE GENOMIC DNA]</scope>
    <source>
        <strain evidence="3 4">CGMCC 1.8712</strain>
    </source>
</reference>
<dbReference type="OrthoDB" id="56956at2157"/>
<dbReference type="InterPro" id="IPR029069">
    <property type="entry name" value="HotDog_dom_sf"/>
</dbReference>
<evidence type="ECO:0000313" key="3">
    <source>
        <dbReference type="EMBL" id="SDZ90255.1"/>
    </source>
</evidence>
<evidence type="ECO:0000256" key="2">
    <source>
        <dbReference type="ARBA" id="ARBA00022801"/>
    </source>
</evidence>
<dbReference type="Proteomes" id="UP000236755">
    <property type="component" value="Unassembled WGS sequence"/>
</dbReference>
<dbReference type="GO" id="GO:0047617">
    <property type="term" value="F:fatty acyl-CoA hydrolase activity"/>
    <property type="evidence" value="ECO:0007669"/>
    <property type="project" value="TreeGrafter"/>
</dbReference>
<dbReference type="Gene3D" id="3.10.129.10">
    <property type="entry name" value="Hotdog Thioesterase"/>
    <property type="match status" value="1"/>
</dbReference>
<proteinExistence type="inferred from homology"/>
<comment type="similarity">
    <text evidence="1">Belongs to the 4-hydroxybenzoyl-CoA thioesterase family.</text>
</comment>
<protein>
    <submittedName>
        <fullName evidence="3">Acyl-CoA thioester hydrolase</fullName>
    </submittedName>
</protein>
<gene>
    <name evidence="3" type="ORF">SAMN04488065_1117</name>
</gene>
<dbReference type="PANTHER" id="PTHR31793">
    <property type="entry name" value="4-HYDROXYBENZOYL-COA THIOESTERASE FAMILY MEMBER"/>
    <property type="match status" value="1"/>
</dbReference>
<sequence length="135" mass="15101">MSDDFEYETELQVRFADIDAMGHVNNATYATYLEQARVDYYADVLGVGLDDIDTVLVNLQIDYRHEITLDDETVTVAMGVTSIGESSVTVDYEVRAGDHVAATAETTQVYVDPDEGASRPLPETWVEKMEARRDE</sequence>
<dbReference type="STRING" id="555874.SAMN04488065_1117"/>
<organism evidence="3 4">
    <name type="scientific">Haloplanus vescus</name>
    <dbReference type="NCBI Taxonomy" id="555874"/>
    <lineage>
        <taxon>Archaea</taxon>
        <taxon>Methanobacteriati</taxon>
        <taxon>Methanobacteriota</taxon>
        <taxon>Stenosarchaea group</taxon>
        <taxon>Halobacteria</taxon>
        <taxon>Halobacteriales</taxon>
        <taxon>Haloferacaceae</taxon>
        <taxon>Haloplanus</taxon>
    </lineage>
</organism>
<dbReference type="Pfam" id="PF13279">
    <property type="entry name" value="4HBT_2"/>
    <property type="match status" value="1"/>
</dbReference>